<feature type="region of interest" description="Disordered" evidence="1">
    <location>
        <begin position="34"/>
        <end position="54"/>
    </location>
</feature>
<accession>A0ABT5BPP4</accession>
<dbReference type="Proteomes" id="UP001217838">
    <property type="component" value="Unassembled WGS sequence"/>
</dbReference>
<dbReference type="RefSeq" id="WP_272010657.1">
    <property type="nucleotide sequence ID" value="NZ_JAQNDN010000028.1"/>
</dbReference>
<organism evidence="2 3">
    <name type="scientific">Nannocystis radixulma</name>
    <dbReference type="NCBI Taxonomy" id="2995305"/>
    <lineage>
        <taxon>Bacteria</taxon>
        <taxon>Pseudomonadati</taxon>
        <taxon>Myxococcota</taxon>
        <taxon>Polyangia</taxon>
        <taxon>Nannocystales</taxon>
        <taxon>Nannocystaceae</taxon>
        <taxon>Nannocystis</taxon>
    </lineage>
</organism>
<reference evidence="2 3" key="1">
    <citation type="submission" date="2022-11" db="EMBL/GenBank/DDBJ databases">
        <title>Minimal conservation of predation-associated metabolite biosynthetic gene clusters underscores biosynthetic potential of Myxococcota including descriptions for ten novel species: Archangium lansinium sp. nov., Myxococcus landrumus sp. nov., Nannocystis bai.</title>
        <authorList>
            <person name="Ahearne A."/>
            <person name="Stevens C."/>
            <person name="Dowd S."/>
        </authorList>
    </citation>
    <scope>NUCLEOTIDE SEQUENCE [LARGE SCALE GENOMIC DNA]</scope>
    <source>
        <strain evidence="2 3">NCELM</strain>
    </source>
</reference>
<evidence type="ECO:0000256" key="1">
    <source>
        <dbReference type="SAM" id="MobiDB-lite"/>
    </source>
</evidence>
<gene>
    <name evidence="2" type="ORF">POL58_47635</name>
</gene>
<evidence type="ECO:0000313" key="3">
    <source>
        <dbReference type="Proteomes" id="UP001217838"/>
    </source>
</evidence>
<sequence length="54" mass="5969">MLIVFQTCLGTSCTCDPSYTAQIAHWGPETFATIDARPCNPASQNERSDGHLRR</sequence>
<dbReference type="EMBL" id="JAQNDN010000028">
    <property type="protein sequence ID" value="MDC0675509.1"/>
    <property type="molecule type" value="Genomic_DNA"/>
</dbReference>
<comment type="caution">
    <text evidence="2">The sequence shown here is derived from an EMBL/GenBank/DDBJ whole genome shotgun (WGS) entry which is preliminary data.</text>
</comment>
<keyword evidence="3" id="KW-1185">Reference proteome</keyword>
<name>A0ABT5BPP4_9BACT</name>
<proteinExistence type="predicted"/>
<evidence type="ECO:0000313" key="2">
    <source>
        <dbReference type="EMBL" id="MDC0675509.1"/>
    </source>
</evidence>
<protein>
    <submittedName>
        <fullName evidence="2">Uncharacterized protein</fullName>
    </submittedName>
</protein>